<gene>
    <name evidence="2" type="ORF">BMF94_3638</name>
</gene>
<evidence type="ECO:0000256" key="1">
    <source>
        <dbReference type="SAM" id="MobiDB-lite"/>
    </source>
</evidence>
<sequence length="121" mass="12782">MTFFFTHSHFSPYNMSTISKTEAHAGAGDAGEGYQAPQGGPRFEEGKENSHQALDSTDERSIANRLAAAEKAEKAASDEGGNAYAGVGAAEAHGNKPSRGAQIDAELQKEEEELLAKKDGK</sequence>
<dbReference type="Proteomes" id="UP000237144">
    <property type="component" value="Unassembled WGS sequence"/>
</dbReference>
<reference evidence="2 3" key="1">
    <citation type="journal article" date="2018" name="Front. Microbiol.">
        <title>Prospects for Fungal Bioremediation of Acidic Radioactive Waste Sites: Characterization and Genome Sequence of Rhodotorula taiwanensis MD1149.</title>
        <authorList>
            <person name="Tkavc R."/>
            <person name="Matrosova V.Y."/>
            <person name="Grichenko O.E."/>
            <person name="Gostincar C."/>
            <person name="Volpe R.P."/>
            <person name="Klimenkova P."/>
            <person name="Gaidamakova E.K."/>
            <person name="Zhou C.E."/>
            <person name="Stewart B.J."/>
            <person name="Lyman M.G."/>
            <person name="Malfatti S.A."/>
            <person name="Rubinfeld B."/>
            <person name="Courtot M."/>
            <person name="Singh J."/>
            <person name="Dalgard C.L."/>
            <person name="Hamilton T."/>
            <person name="Frey K.G."/>
            <person name="Gunde-Cimerman N."/>
            <person name="Dugan L."/>
            <person name="Daly M.J."/>
        </authorList>
    </citation>
    <scope>NUCLEOTIDE SEQUENCE [LARGE SCALE GENOMIC DNA]</scope>
    <source>
        <strain evidence="2 3">MD1149</strain>
    </source>
</reference>
<comment type="caution">
    <text evidence="2">The sequence shown here is derived from an EMBL/GenBank/DDBJ whole genome shotgun (WGS) entry which is preliminary data.</text>
</comment>
<dbReference type="AlphaFoldDB" id="A0A2S5B949"/>
<name>A0A2S5B949_9BASI</name>
<keyword evidence="3" id="KW-1185">Reference proteome</keyword>
<organism evidence="2 3">
    <name type="scientific">Rhodotorula taiwanensis</name>
    <dbReference type="NCBI Taxonomy" id="741276"/>
    <lineage>
        <taxon>Eukaryota</taxon>
        <taxon>Fungi</taxon>
        <taxon>Dikarya</taxon>
        <taxon>Basidiomycota</taxon>
        <taxon>Pucciniomycotina</taxon>
        <taxon>Microbotryomycetes</taxon>
        <taxon>Sporidiobolales</taxon>
        <taxon>Sporidiobolaceae</taxon>
        <taxon>Rhodotorula</taxon>
    </lineage>
</organism>
<feature type="region of interest" description="Disordered" evidence="1">
    <location>
        <begin position="23"/>
        <end position="121"/>
    </location>
</feature>
<dbReference type="PANTHER" id="PTHR39475">
    <property type="entry name" value="CONIDIATION-SPECIFIC PROTEIN 6"/>
    <property type="match status" value="1"/>
</dbReference>
<dbReference type="OrthoDB" id="2525367at2759"/>
<dbReference type="EMBL" id="PJQD01000038">
    <property type="protein sequence ID" value="POY73304.1"/>
    <property type="molecule type" value="Genomic_DNA"/>
</dbReference>
<protein>
    <submittedName>
        <fullName evidence="2">Uncharacterized protein</fullName>
    </submittedName>
</protein>
<evidence type="ECO:0000313" key="2">
    <source>
        <dbReference type="EMBL" id="POY73304.1"/>
    </source>
</evidence>
<evidence type="ECO:0000313" key="3">
    <source>
        <dbReference type="Proteomes" id="UP000237144"/>
    </source>
</evidence>
<proteinExistence type="predicted"/>
<accession>A0A2S5B949</accession>
<feature type="compositionally biased region" description="Basic and acidic residues" evidence="1">
    <location>
        <begin position="57"/>
        <end position="77"/>
    </location>
</feature>
<dbReference type="PANTHER" id="PTHR39475:SF1">
    <property type="entry name" value="CONIDIATION-SPECIFIC PROTEIN 6"/>
    <property type="match status" value="1"/>
</dbReference>